<evidence type="ECO:0000313" key="14">
    <source>
        <dbReference type="EMBL" id="MCW4155728.1"/>
    </source>
</evidence>
<evidence type="ECO:0000313" key="9">
    <source>
        <dbReference type="EMBL" id="MCW4155432.1"/>
    </source>
</evidence>
<dbReference type="PANTHER" id="PTHR35604:SF2">
    <property type="entry name" value="TRANSPOSASE INSH FOR INSERTION SEQUENCE ELEMENT IS5A-RELATED"/>
    <property type="match status" value="1"/>
</dbReference>
<dbReference type="EMBL" id="JAPDVH010000002">
    <property type="protein sequence ID" value="MCW4157109.1"/>
    <property type="molecule type" value="Genomic_DNA"/>
</dbReference>
<evidence type="ECO:0000259" key="2">
    <source>
        <dbReference type="Pfam" id="PF05598"/>
    </source>
</evidence>
<accession>A0AAP3F7B1</accession>
<evidence type="ECO:0000256" key="1">
    <source>
        <dbReference type="SAM" id="MobiDB-lite"/>
    </source>
</evidence>
<evidence type="ECO:0000313" key="3">
    <source>
        <dbReference type="EMBL" id="MCW4154063.1"/>
    </source>
</evidence>
<evidence type="ECO:0000313" key="4">
    <source>
        <dbReference type="EMBL" id="MCW4154629.1"/>
    </source>
</evidence>
<dbReference type="EMBL" id="JAPDVH010000001">
    <property type="protein sequence ID" value="MCW4155728.1"/>
    <property type="molecule type" value="Genomic_DNA"/>
</dbReference>
<protein>
    <submittedName>
        <fullName evidence="13">Transposase</fullName>
    </submittedName>
</protein>
<dbReference type="RefSeq" id="WP_264898312.1">
    <property type="nucleotide sequence ID" value="NZ_JAPDVH010000001.1"/>
</dbReference>
<evidence type="ECO:0000313" key="12">
    <source>
        <dbReference type="EMBL" id="MCW4155605.1"/>
    </source>
</evidence>
<dbReference type="EMBL" id="JAPDVH010000001">
    <property type="protein sequence ID" value="MCW4156026.1"/>
    <property type="molecule type" value="Genomic_DNA"/>
</dbReference>
<dbReference type="InterPro" id="IPR008490">
    <property type="entry name" value="Transposase_InsH_N"/>
</dbReference>
<dbReference type="EMBL" id="JAPDVH010000001">
    <property type="protein sequence ID" value="MCW4155639.1"/>
    <property type="molecule type" value="Genomic_DNA"/>
</dbReference>
<dbReference type="AlphaFoldDB" id="A0AAP3F7B1"/>
<dbReference type="EMBL" id="JAPDVH010000001">
    <property type="protein sequence ID" value="MCW4155575.1"/>
    <property type="molecule type" value="Genomic_DNA"/>
</dbReference>
<dbReference type="PANTHER" id="PTHR35604">
    <property type="entry name" value="TRANSPOSASE INSH FOR INSERTION SEQUENCE ELEMENT IS5A-RELATED"/>
    <property type="match status" value="1"/>
</dbReference>
<evidence type="ECO:0000313" key="6">
    <source>
        <dbReference type="EMBL" id="MCW4155238.1"/>
    </source>
</evidence>
<sequence length="517" mass="59563">MFKKSPKTKQFNLFSSPSGLMCERESRMYDDESAWHNKFYKEVTSKVDEDIFKPLYTTEREDNRVGRPNASIRILVSMMILKEGCGCSDEQLYEQCRFNLLYRRALGMVTLDEQCPAIDSYYGFRRKICEYEEKNGVNLFDKCFKQITKAQAVEYRISGKAIRMDSKLISSNIAWYSRYEIIHATFVKCVSEESLSRIDDQLVRQQALDFFQEDAAKTVYRTDSETMGKRLLSLGIVIDYLLTHNIIGDDTLLGRVFSEQYDKSEEGIVSVRDKKKVCAKSLQNPHDPDAEYRGKNGKKVKGYSTNITETTDEPGKPSLITDVKVKGASAADNGFVQDAIDSTKDVTGNDVQTVYTDGAYQSKENRKFAEDNGIEFIANGIQGKPSRFDLDMTDEHTLQVTDKTTAEVQTAIPVKEGRWKIPVESPNGKKTWRYFSKEQVDKAEVRKKVESIPFEERKKRNNVEATVFQYCFHTRNNKTRYRTKIKHTLQAIARCAWINMRRLFLFDLEMGLQMATK</sequence>
<evidence type="ECO:0000313" key="20">
    <source>
        <dbReference type="Proteomes" id="UP001209168"/>
    </source>
</evidence>
<organism evidence="13 20">
    <name type="scientific">Segatella copri</name>
    <dbReference type="NCBI Taxonomy" id="165179"/>
    <lineage>
        <taxon>Bacteria</taxon>
        <taxon>Pseudomonadati</taxon>
        <taxon>Bacteroidota</taxon>
        <taxon>Bacteroidia</taxon>
        <taxon>Bacteroidales</taxon>
        <taxon>Prevotellaceae</taxon>
        <taxon>Segatella</taxon>
    </lineage>
</organism>
<dbReference type="Pfam" id="PF05598">
    <property type="entry name" value="DUF772"/>
    <property type="match status" value="1"/>
</dbReference>
<evidence type="ECO:0000313" key="18">
    <source>
        <dbReference type="EMBL" id="MCW4156663.1"/>
    </source>
</evidence>
<dbReference type="EMBL" id="JAPDVH010000001">
    <property type="protein sequence ID" value="MCW4154063.1"/>
    <property type="molecule type" value="Genomic_DNA"/>
</dbReference>
<evidence type="ECO:0000313" key="16">
    <source>
        <dbReference type="EMBL" id="MCW4156294.1"/>
    </source>
</evidence>
<evidence type="ECO:0000313" key="15">
    <source>
        <dbReference type="EMBL" id="MCW4156026.1"/>
    </source>
</evidence>
<dbReference type="EMBL" id="JAPDVH010000001">
    <property type="protein sequence ID" value="MCW4155416.1"/>
    <property type="molecule type" value="Genomic_DNA"/>
</dbReference>
<evidence type="ECO:0000313" key="7">
    <source>
        <dbReference type="EMBL" id="MCW4155313.1"/>
    </source>
</evidence>
<dbReference type="EMBL" id="JAPDVH010000001">
    <property type="protein sequence ID" value="MCW4156314.1"/>
    <property type="molecule type" value="Genomic_DNA"/>
</dbReference>
<dbReference type="EMBL" id="JAPDVH010000001">
    <property type="protein sequence ID" value="MCW4156663.1"/>
    <property type="molecule type" value="Genomic_DNA"/>
</dbReference>
<evidence type="ECO:0000313" key="13">
    <source>
        <dbReference type="EMBL" id="MCW4155639.1"/>
    </source>
</evidence>
<dbReference type="EMBL" id="JAPDVH010000001">
    <property type="protein sequence ID" value="MCW4154629.1"/>
    <property type="molecule type" value="Genomic_DNA"/>
</dbReference>
<evidence type="ECO:0000313" key="17">
    <source>
        <dbReference type="EMBL" id="MCW4156314.1"/>
    </source>
</evidence>
<evidence type="ECO:0000313" key="11">
    <source>
        <dbReference type="EMBL" id="MCW4155594.1"/>
    </source>
</evidence>
<evidence type="ECO:0000313" key="10">
    <source>
        <dbReference type="EMBL" id="MCW4155575.1"/>
    </source>
</evidence>
<evidence type="ECO:0000313" key="8">
    <source>
        <dbReference type="EMBL" id="MCW4155416.1"/>
    </source>
</evidence>
<dbReference type="EMBL" id="JAPDVH010000001">
    <property type="protein sequence ID" value="MCW4155432.1"/>
    <property type="molecule type" value="Genomic_DNA"/>
</dbReference>
<dbReference type="EMBL" id="JAPDVH010000001">
    <property type="protein sequence ID" value="MCW4155238.1"/>
    <property type="molecule type" value="Genomic_DNA"/>
</dbReference>
<reference evidence="13" key="1">
    <citation type="submission" date="2022-11" db="EMBL/GenBank/DDBJ databases">
        <title>Genomic repertoires linked with pathogenic potency of arthritogenic Prevotella copri isolated from the gut of rheumatoid arthritis patients.</title>
        <authorList>
            <person name="Nii T."/>
            <person name="Maeda Y."/>
            <person name="Motooka D."/>
            <person name="Naito M."/>
            <person name="Matsumoto Y."/>
            <person name="Ogawa T."/>
            <person name="Oguro-Igashira E."/>
            <person name="Kishikawa T."/>
            <person name="Yamashita M."/>
            <person name="Koizumi S."/>
            <person name="Kurakawa T."/>
            <person name="Okumura R."/>
            <person name="Kayama H."/>
            <person name="Murakami M."/>
            <person name="Sakaguchi T."/>
            <person name="Das B."/>
            <person name="Nakamura S."/>
            <person name="Okada Y."/>
            <person name="Kumanogoh A."/>
            <person name="Takeda K."/>
        </authorList>
    </citation>
    <scope>NUCLEOTIDE SEQUENCE</scope>
    <source>
        <strain evidence="13">H012_8</strain>
    </source>
</reference>
<comment type="caution">
    <text evidence="13">The sequence shown here is derived from an EMBL/GenBank/DDBJ whole genome shotgun (WGS) entry which is preliminary data.</text>
</comment>
<name>A0AAP3F7B1_9BACT</name>
<dbReference type="Proteomes" id="UP001209168">
    <property type="component" value="Unassembled WGS sequence"/>
</dbReference>
<dbReference type="EMBL" id="JAPDVH010000001">
    <property type="protein sequence ID" value="MCW4155594.1"/>
    <property type="molecule type" value="Genomic_DNA"/>
</dbReference>
<dbReference type="EMBL" id="JAPDVH010000001">
    <property type="protein sequence ID" value="MCW4156294.1"/>
    <property type="molecule type" value="Genomic_DNA"/>
</dbReference>
<gene>
    <name evidence="3" type="ORF">ONT23_00610</name>
    <name evidence="4" type="ORF">ONT23_03525</name>
    <name evidence="5" type="ORF">ONT23_03760</name>
    <name evidence="6" type="ORF">ONT23_06745</name>
    <name evidence="7" type="ORF">ONT23_07130</name>
    <name evidence="8" type="ORF">ONT23_07650</name>
    <name evidence="9" type="ORF">ONT23_07730</name>
    <name evidence="10" type="ORF">ONT23_08480</name>
    <name evidence="11" type="ORF">ONT23_08580</name>
    <name evidence="12" type="ORF">ONT23_08655</name>
    <name evidence="13" type="ORF">ONT23_08825</name>
    <name evidence="14" type="ORF">ONT23_09285</name>
    <name evidence="15" type="ORF">ONT23_10905</name>
    <name evidence="16" type="ORF">ONT23_12295</name>
    <name evidence="17" type="ORF">ONT23_12410</name>
    <name evidence="18" type="ORF">ONT23_14245</name>
    <name evidence="19" type="ORF">ONT23_16610</name>
</gene>
<dbReference type="EMBL" id="JAPDVH010000001">
    <property type="protein sequence ID" value="MCW4155313.1"/>
    <property type="molecule type" value="Genomic_DNA"/>
</dbReference>
<dbReference type="EMBL" id="JAPDVH010000001">
    <property type="protein sequence ID" value="MCW4155605.1"/>
    <property type="molecule type" value="Genomic_DNA"/>
</dbReference>
<feature type="domain" description="Transposase InsH N-terminal" evidence="2">
    <location>
        <begin position="36"/>
        <end position="126"/>
    </location>
</feature>
<dbReference type="EMBL" id="JAPDVH010000001">
    <property type="protein sequence ID" value="MCW4154676.1"/>
    <property type="molecule type" value="Genomic_DNA"/>
</dbReference>
<proteinExistence type="predicted"/>
<evidence type="ECO:0000313" key="5">
    <source>
        <dbReference type="EMBL" id="MCW4154676.1"/>
    </source>
</evidence>
<feature type="region of interest" description="Disordered" evidence="1">
    <location>
        <begin position="283"/>
        <end position="302"/>
    </location>
</feature>
<evidence type="ECO:0000313" key="19">
    <source>
        <dbReference type="EMBL" id="MCW4157109.1"/>
    </source>
</evidence>